<feature type="region of interest" description="Disordered" evidence="1">
    <location>
        <begin position="23"/>
        <end position="58"/>
    </location>
</feature>
<evidence type="ECO:0000313" key="2">
    <source>
        <dbReference type="EMBL" id="GAA1626271.1"/>
    </source>
</evidence>
<feature type="compositionally biased region" description="Polar residues" evidence="1">
    <location>
        <begin position="49"/>
        <end position="58"/>
    </location>
</feature>
<accession>A0ABN2F1I1</accession>
<proteinExistence type="predicted"/>
<dbReference type="EMBL" id="BAAAMU010000013">
    <property type="protein sequence ID" value="GAA1626271.1"/>
    <property type="molecule type" value="Genomic_DNA"/>
</dbReference>
<evidence type="ECO:0000313" key="3">
    <source>
        <dbReference type="Proteomes" id="UP001500064"/>
    </source>
</evidence>
<reference evidence="2 3" key="1">
    <citation type="journal article" date="2019" name="Int. J. Syst. Evol. Microbiol.">
        <title>The Global Catalogue of Microorganisms (GCM) 10K type strain sequencing project: providing services to taxonomists for standard genome sequencing and annotation.</title>
        <authorList>
            <consortium name="The Broad Institute Genomics Platform"/>
            <consortium name="The Broad Institute Genome Sequencing Center for Infectious Disease"/>
            <person name="Wu L."/>
            <person name="Ma J."/>
        </authorList>
    </citation>
    <scope>NUCLEOTIDE SEQUENCE [LARGE SCALE GENOMIC DNA]</scope>
    <source>
        <strain evidence="2 3">JCM 13929</strain>
    </source>
</reference>
<dbReference type="SUPFAM" id="SSF53383">
    <property type="entry name" value="PLP-dependent transferases"/>
    <property type="match status" value="1"/>
</dbReference>
<dbReference type="Gene3D" id="3.40.640.10">
    <property type="entry name" value="Type I PLP-dependent aspartate aminotransferase-like (Major domain)"/>
    <property type="match status" value="1"/>
</dbReference>
<dbReference type="InterPro" id="IPR015421">
    <property type="entry name" value="PyrdxlP-dep_Trfase_major"/>
</dbReference>
<protein>
    <recommendedName>
        <fullName evidence="4">Aminotransferase class V-fold PLP-dependent enzyme</fullName>
    </recommendedName>
</protein>
<comment type="caution">
    <text evidence="2">The sequence shown here is derived from an EMBL/GenBank/DDBJ whole genome shotgun (WGS) entry which is preliminary data.</text>
</comment>
<evidence type="ECO:0008006" key="4">
    <source>
        <dbReference type="Google" id="ProtNLM"/>
    </source>
</evidence>
<dbReference type="RefSeq" id="WP_346104002.1">
    <property type="nucleotide sequence ID" value="NZ_BAAAMU010000013.1"/>
</dbReference>
<organism evidence="2 3">
    <name type="scientific">Nonomuraea maheshkhaliensis</name>
    <dbReference type="NCBI Taxonomy" id="419590"/>
    <lineage>
        <taxon>Bacteria</taxon>
        <taxon>Bacillati</taxon>
        <taxon>Actinomycetota</taxon>
        <taxon>Actinomycetes</taxon>
        <taxon>Streptosporangiales</taxon>
        <taxon>Streptosporangiaceae</taxon>
        <taxon>Nonomuraea</taxon>
    </lineage>
</organism>
<evidence type="ECO:0000256" key="1">
    <source>
        <dbReference type="SAM" id="MobiDB-lite"/>
    </source>
</evidence>
<name>A0ABN2F1I1_9ACTN</name>
<dbReference type="Proteomes" id="UP001500064">
    <property type="component" value="Unassembled WGS sequence"/>
</dbReference>
<gene>
    <name evidence="2" type="ORF">GCM10009733_023730</name>
</gene>
<dbReference type="InterPro" id="IPR015424">
    <property type="entry name" value="PyrdxlP-dep_Trfase"/>
</dbReference>
<sequence>MFSLHKWMGVPLGAGFLHIREPRPADIDPAYADETYPATDIRSRVHPGTESSPSPARA</sequence>
<keyword evidence="3" id="KW-1185">Reference proteome</keyword>